<evidence type="ECO:0000313" key="2">
    <source>
        <dbReference type="Proteomes" id="UP000066737"/>
    </source>
</evidence>
<dbReference type="OrthoDB" id="253084at2157"/>
<dbReference type="AlphaFoldDB" id="A0A0U5D1L8"/>
<dbReference type="Proteomes" id="UP000066737">
    <property type="component" value="Plasmid pSTJ001"/>
</dbReference>
<proteinExistence type="predicted"/>
<evidence type="ECO:0000313" key="1">
    <source>
        <dbReference type="EMBL" id="CQH63473.1"/>
    </source>
</evidence>
<dbReference type="RefSeq" id="WP_059058473.1">
    <property type="nucleotide sequence ID" value="NZ_CEML01000004.1"/>
</dbReference>
<keyword evidence="2" id="KW-1185">Reference proteome</keyword>
<name>A0A0U5D1L8_9EURY</name>
<sequence>MSDRRVPLTGSTLLVGPSQAGKTRLTARAMDAWVERNGAAGVAVLEFAPEVERNGALLGGRLDRFTTVPDDAWHGILDAHAPRTAGETDAEAAALAADNAERAVRLLDAAPDDPAAVFVNDATIPLQADVLAPRRLAAYCEQAACAVLNAYEGESLGTDDPVSRREREALAALREWADRTRALSSATNC</sequence>
<dbReference type="KEGG" id="hhb:Hhub_4092"/>
<dbReference type="GeneID" id="26660441"/>
<reference evidence="1" key="1">
    <citation type="submission" date="2015-03" db="EMBL/GenBank/DDBJ databases">
        <authorList>
            <person name="Murphy D."/>
        </authorList>
    </citation>
    <scope>NUCLEOTIDE SEQUENCE</scope>
    <source>
        <strain evidence="1">JI20-1</strain>
    </source>
</reference>
<dbReference type="EMBL" id="LN831303">
    <property type="protein sequence ID" value="CQH63473.1"/>
    <property type="molecule type" value="Genomic_DNA"/>
</dbReference>
<geneLocation type="plasmid" evidence="2">
    <name>pSTJ001</name>
</geneLocation>
<protein>
    <submittedName>
        <fullName evidence="1">Uncharacterized protein</fullName>
    </submittedName>
</protein>
<organism evidence="1 2">
    <name type="scientific">Halobacterium hubeiense</name>
    <dbReference type="NCBI Taxonomy" id="1407499"/>
    <lineage>
        <taxon>Archaea</taxon>
        <taxon>Methanobacteriati</taxon>
        <taxon>Methanobacteriota</taxon>
        <taxon>Stenosarchaea group</taxon>
        <taxon>Halobacteria</taxon>
        <taxon>Halobacteriales</taxon>
        <taxon>Halobacteriaceae</taxon>
        <taxon>Halobacterium</taxon>
    </lineage>
</organism>
<gene>
    <name evidence="1" type="ORF">HHUB_4092</name>
</gene>
<accession>A0A0U5D1L8</accession>